<gene>
    <name evidence="3" type="ORF">B0H17DRAFT_1136549</name>
</gene>
<feature type="transmembrane region" description="Helical" evidence="1">
    <location>
        <begin position="175"/>
        <end position="198"/>
    </location>
</feature>
<keyword evidence="1" id="KW-0472">Membrane</keyword>
<dbReference type="InterPro" id="IPR045339">
    <property type="entry name" value="DUF6534"/>
</dbReference>
<dbReference type="AlphaFoldDB" id="A0AAD7DAR2"/>
<feature type="domain" description="DUF6534" evidence="2">
    <location>
        <begin position="182"/>
        <end position="267"/>
    </location>
</feature>
<keyword evidence="4" id="KW-1185">Reference proteome</keyword>
<protein>
    <recommendedName>
        <fullName evidence="2">DUF6534 domain-containing protein</fullName>
    </recommendedName>
</protein>
<accession>A0AAD7DAR2</accession>
<proteinExistence type="predicted"/>
<dbReference type="EMBL" id="JARKIE010000091">
    <property type="protein sequence ID" value="KAJ7687044.1"/>
    <property type="molecule type" value="Genomic_DNA"/>
</dbReference>
<dbReference type="Pfam" id="PF20152">
    <property type="entry name" value="DUF6534"/>
    <property type="match status" value="1"/>
</dbReference>
<evidence type="ECO:0000313" key="4">
    <source>
        <dbReference type="Proteomes" id="UP001221757"/>
    </source>
</evidence>
<feature type="transmembrane region" description="Helical" evidence="1">
    <location>
        <begin position="13"/>
        <end position="34"/>
    </location>
</feature>
<dbReference type="PANTHER" id="PTHR40465">
    <property type="entry name" value="CHROMOSOME 1, WHOLE GENOME SHOTGUN SEQUENCE"/>
    <property type="match status" value="1"/>
</dbReference>
<sequence length="348" mass="37949">MLGSPEFTWNAQWLSHVLHWGLFGALSVQLYLYYQAFPNDKRSTKCLVYGIYAIELVSTILISHDGFAIFGYGFGDVSQLTRVGFDWLDVPVMSSLISFTGQSFYAYRLHIFSQSWFLPALIVVASDSASLSCSNIYNGRQISLVSSIGGIAQGIISERAEDITLINSRELSIAIGVWCGASALSDIMIAVSMTYYLAKHDGGFRQTRMLVSKLIRLTIETGSLTALVALTTLILLLAFPTKGYWIAPIALIPELYANSVLVVLNSRFQIVGGRSTYTSAIDLDVFSIGTAATTPAFFRRTGAATVNENSERPHVVTITREVFSDGVSHGDGHMEMKSMGASDLGDSV</sequence>
<feature type="transmembrane region" description="Helical" evidence="1">
    <location>
        <begin position="46"/>
        <end position="70"/>
    </location>
</feature>
<dbReference type="Proteomes" id="UP001221757">
    <property type="component" value="Unassembled WGS sequence"/>
</dbReference>
<name>A0AAD7DAR2_MYCRO</name>
<comment type="caution">
    <text evidence="3">The sequence shown here is derived from an EMBL/GenBank/DDBJ whole genome shotgun (WGS) entry which is preliminary data.</text>
</comment>
<keyword evidence="1" id="KW-0812">Transmembrane</keyword>
<feature type="transmembrane region" description="Helical" evidence="1">
    <location>
        <begin position="245"/>
        <end position="264"/>
    </location>
</feature>
<evidence type="ECO:0000313" key="3">
    <source>
        <dbReference type="EMBL" id="KAJ7687044.1"/>
    </source>
</evidence>
<organism evidence="3 4">
    <name type="scientific">Mycena rosella</name>
    <name type="common">Pink bonnet</name>
    <name type="synonym">Agaricus rosellus</name>
    <dbReference type="NCBI Taxonomy" id="1033263"/>
    <lineage>
        <taxon>Eukaryota</taxon>
        <taxon>Fungi</taxon>
        <taxon>Dikarya</taxon>
        <taxon>Basidiomycota</taxon>
        <taxon>Agaricomycotina</taxon>
        <taxon>Agaricomycetes</taxon>
        <taxon>Agaricomycetidae</taxon>
        <taxon>Agaricales</taxon>
        <taxon>Marasmiineae</taxon>
        <taxon>Mycenaceae</taxon>
        <taxon>Mycena</taxon>
    </lineage>
</organism>
<keyword evidence="1" id="KW-1133">Transmembrane helix</keyword>
<reference evidence="3" key="1">
    <citation type="submission" date="2023-03" db="EMBL/GenBank/DDBJ databases">
        <title>Massive genome expansion in bonnet fungi (Mycena s.s.) driven by repeated elements and novel gene families across ecological guilds.</title>
        <authorList>
            <consortium name="Lawrence Berkeley National Laboratory"/>
            <person name="Harder C.B."/>
            <person name="Miyauchi S."/>
            <person name="Viragh M."/>
            <person name="Kuo A."/>
            <person name="Thoen E."/>
            <person name="Andreopoulos B."/>
            <person name="Lu D."/>
            <person name="Skrede I."/>
            <person name="Drula E."/>
            <person name="Henrissat B."/>
            <person name="Morin E."/>
            <person name="Kohler A."/>
            <person name="Barry K."/>
            <person name="LaButti K."/>
            <person name="Morin E."/>
            <person name="Salamov A."/>
            <person name="Lipzen A."/>
            <person name="Mereny Z."/>
            <person name="Hegedus B."/>
            <person name="Baldrian P."/>
            <person name="Stursova M."/>
            <person name="Weitz H."/>
            <person name="Taylor A."/>
            <person name="Grigoriev I.V."/>
            <person name="Nagy L.G."/>
            <person name="Martin F."/>
            <person name="Kauserud H."/>
        </authorList>
    </citation>
    <scope>NUCLEOTIDE SEQUENCE</scope>
    <source>
        <strain evidence="3">CBHHK067</strain>
    </source>
</reference>
<dbReference type="PANTHER" id="PTHR40465:SF1">
    <property type="entry name" value="DUF6534 DOMAIN-CONTAINING PROTEIN"/>
    <property type="match status" value="1"/>
</dbReference>
<evidence type="ECO:0000259" key="2">
    <source>
        <dbReference type="Pfam" id="PF20152"/>
    </source>
</evidence>
<evidence type="ECO:0000256" key="1">
    <source>
        <dbReference type="SAM" id="Phobius"/>
    </source>
</evidence>
<feature type="transmembrane region" description="Helical" evidence="1">
    <location>
        <begin position="219"/>
        <end position="239"/>
    </location>
</feature>